<proteinExistence type="predicted"/>
<evidence type="ECO:0000313" key="1">
    <source>
        <dbReference type="EMBL" id="POW01717.1"/>
    </source>
</evidence>
<organism evidence="1 2">
    <name type="scientific">Puccinia striiformis</name>
    <dbReference type="NCBI Taxonomy" id="27350"/>
    <lineage>
        <taxon>Eukaryota</taxon>
        <taxon>Fungi</taxon>
        <taxon>Dikarya</taxon>
        <taxon>Basidiomycota</taxon>
        <taxon>Pucciniomycotina</taxon>
        <taxon>Pucciniomycetes</taxon>
        <taxon>Pucciniales</taxon>
        <taxon>Pucciniaceae</taxon>
        <taxon>Puccinia</taxon>
    </lineage>
</organism>
<dbReference type="Proteomes" id="UP000239156">
    <property type="component" value="Unassembled WGS sequence"/>
</dbReference>
<gene>
    <name evidence="1" type="ORF">PSTT_12304</name>
</gene>
<dbReference type="VEuPathDB" id="FungiDB:PSTT_12304"/>
<comment type="caution">
    <text evidence="1">The sequence shown here is derived from an EMBL/GenBank/DDBJ whole genome shotgun (WGS) entry which is preliminary data.</text>
</comment>
<reference evidence="1" key="1">
    <citation type="submission" date="2017-12" db="EMBL/GenBank/DDBJ databases">
        <title>Gene loss provides genomic basis for host adaptation in cereal stripe rust fungi.</title>
        <authorList>
            <person name="Xia C."/>
        </authorList>
    </citation>
    <scope>NUCLEOTIDE SEQUENCE [LARGE SCALE GENOMIC DNA]</scope>
    <source>
        <strain evidence="1">93-210</strain>
    </source>
</reference>
<dbReference type="EMBL" id="PKSL01000154">
    <property type="protein sequence ID" value="POW01717.1"/>
    <property type="molecule type" value="Genomic_DNA"/>
</dbReference>
<name>A0A2S4UWQ0_9BASI</name>
<accession>A0A2S4UWQ0</accession>
<sequence length="42" mass="4751">MVTHQAWKNSWNGCLVMKMMVINAGWAWTVGRGDSVPKSLRC</sequence>
<evidence type="ECO:0000313" key="2">
    <source>
        <dbReference type="Proteomes" id="UP000239156"/>
    </source>
</evidence>
<dbReference type="AlphaFoldDB" id="A0A2S4UWQ0"/>
<protein>
    <submittedName>
        <fullName evidence="1">Uncharacterized protein</fullName>
    </submittedName>
</protein>
<keyword evidence="2" id="KW-1185">Reference proteome</keyword>